<dbReference type="EMBL" id="ML996097">
    <property type="protein sequence ID" value="KAF2741506.1"/>
    <property type="molecule type" value="Genomic_DNA"/>
</dbReference>
<evidence type="ECO:0000259" key="2">
    <source>
        <dbReference type="Pfam" id="PF24864"/>
    </source>
</evidence>
<dbReference type="InterPro" id="IPR056632">
    <property type="entry name" value="DUF7730"/>
</dbReference>
<organism evidence="3 4">
    <name type="scientific">Polyplosphaeria fusca</name>
    <dbReference type="NCBI Taxonomy" id="682080"/>
    <lineage>
        <taxon>Eukaryota</taxon>
        <taxon>Fungi</taxon>
        <taxon>Dikarya</taxon>
        <taxon>Ascomycota</taxon>
        <taxon>Pezizomycotina</taxon>
        <taxon>Dothideomycetes</taxon>
        <taxon>Pleosporomycetidae</taxon>
        <taxon>Pleosporales</taxon>
        <taxon>Tetraplosphaeriaceae</taxon>
        <taxon>Polyplosphaeria</taxon>
    </lineage>
</organism>
<sequence>MSVAQVNSAMFKFQRVRNRKFKPPMEPLPQRVLATQPMNAQIECAFYTRLPPEIRNDIYKLVFSTNAGIVTDTAKSKEQDQSRRSPSLDIIPRSSTPIAEDSTTLWKKMIWTTAPPLEPQAHPLSILLTCRRINQEATVLAFNTYAFIFSTVTTFHRLRTSTSHLSRLQFDAISRLAYDFDVSFTYNHRQAADFAANAILLFPNISRVELCCRRFSVLPNQMHVPFAYREETDFEEATRKYVPHWYSDALKDVVENRSFSWQKGSRWKVEWPQIDADPPEFEMEYTYGSYDRPVRLRWVGGVPESEEDAPRGTAMCCCGCGDLVWTKGLLVQETGRRVEIETVFYGCKNEYESERERRGLLVRLREGAERLSLVERSGGMGWEVDRKYWERLRKRNRRWLKG</sequence>
<evidence type="ECO:0000313" key="3">
    <source>
        <dbReference type="EMBL" id="KAF2741506.1"/>
    </source>
</evidence>
<protein>
    <recommendedName>
        <fullName evidence="2">DUF7730 domain-containing protein</fullName>
    </recommendedName>
</protein>
<reference evidence="3" key="1">
    <citation type="journal article" date="2020" name="Stud. Mycol.">
        <title>101 Dothideomycetes genomes: a test case for predicting lifestyles and emergence of pathogens.</title>
        <authorList>
            <person name="Haridas S."/>
            <person name="Albert R."/>
            <person name="Binder M."/>
            <person name="Bloem J."/>
            <person name="Labutti K."/>
            <person name="Salamov A."/>
            <person name="Andreopoulos B."/>
            <person name="Baker S."/>
            <person name="Barry K."/>
            <person name="Bills G."/>
            <person name="Bluhm B."/>
            <person name="Cannon C."/>
            <person name="Castanera R."/>
            <person name="Culley D."/>
            <person name="Daum C."/>
            <person name="Ezra D."/>
            <person name="Gonzalez J."/>
            <person name="Henrissat B."/>
            <person name="Kuo A."/>
            <person name="Liang C."/>
            <person name="Lipzen A."/>
            <person name="Lutzoni F."/>
            <person name="Magnuson J."/>
            <person name="Mondo S."/>
            <person name="Nolan M."/>
            <person name="Ohm R."/>
            <person name="Pangilinan J."/>
            <person name="Park H.-J."/>
            <person name="Ramirez L."/>
            <person name="Alfaro M."/>
            <person name="Sun H."/>
            <person name="Tritt A."/>
            <person name="Yoshinaga Y."/>
            <person name="Zwiers L.-H."/>
            <person name="Turgeon B."/>
            <person name="Goodwin S."/>
            <person name="Spatafora J."/>
            <person name="Crous P."/>
            <person name="Grigoriev I."/>
        </authorList>
    </citation>
    <scope>NUCLEOTIDE SEQUENCE</scope>
    <source>
        <strain evidence="3">CBS 125425</strain>
    </source>
</reference>
<evidence type="ECO:0000313" key="4">
    <source>
        <dbReference type="Proteomes" id="UP000799444"/>
    </source>
</evidence>
<dbReference type="OrthoDB" id="3798004at2759"/>
<feature type="domain" description="DUF7730" evidence="2">
    <location>
        <begin position="40"/>
        <end position="183"/>
    </location>
</feature>
<accession>A0A9P4RD63</accession>
<dbReference type="Pfam" id="PF24864">
    <property type="entry name" value="DUF7730"/>
    <property type="match status" value="1"/>
</dbReference>
<dbReference type="Proteomes" id="UP000799444">
    <property type="component" value="Unassembled WGS sequence"/>
</dbReference>
<feature type="compositionally biased region" description="Basic and acidic residues" evidence="1">
    <location>
        <begin position="74"/>
        <end position="83"/>
    </location>
</feature>
<proteinExistence type="predicted"/>
<gene>
    <name evidence="3" type="ORF">EJ04DRAFT_571586</name>
</gene>
<name>A0A9P4RD63_9PLEO</name>
<comment type="caution">
    <text evidence="3">The sequence shown here is derived from an EMBL/GenBank/DDBJ whole genome shotgun (WGS) entry which is preliminary data.</text>
</comment>
<feature type="region of interest" description="Disordered" evidence="1">
    <location>
        <begin position="73"/>
        <end position="93"/>
    </location>
</feature>
<dbReference type="PANTHER" id="PTHR38790">
    <property type="entry name" value="2EXR DOMAIN-CONTAINING PROTEIN-RELATED"/>
    <property type="match status" value="1"/>
</dbReference>
<evidence type="ECO:0000256" key="1">
    <source>
        <dbReference type="SAM" id="MobiDB-lite"/>
    </source>
</evidence>
<keyword evidence="4" id="KW-1185">Reference proteome</keyword>
<dbReference type="AlphaFoldDB" id="A0A9P4RD63"/>